<dbReference type="AlphaFoldDB" id="A0A4V2S8M0"/>
<gene>
    <name evidence="1" type="ORF">EV192_10135</name>
</gene>
<protein>
    <submittedName>
        <fullName evidence="1">Uncharacterized protein</fullName>
    </submittedName>
</protein>
<reference evidence="1 2" key="1">
    <citation type="submission" date="2019-03" db="EMBL/GenBank/DDBJ databases">
        <title>Genomic Encyclopedia of Type Strains, Phase IV (KMG-IV): sequencing the most valuable type-strain genomes for metagenomic binning, comparative biology and taxonomic classification.</title>
        <authorList>
            <person name="Goeker M."/>
        </authorList>
    </citation>
    <scope>NUCLEOTIDE SEQUENCE [LARGE SCALE GENOMIC DNA]</scope>
    <source>
        <strain evidence="1 2">DSM 45934</strain>
    </source>
</reference>
<evidence type="ECO:0000313" key="2">
    <source>
        <dbReference type="Proteomes" id="UP000295680"/>
    </source>
</evidence>
<dbReference type="Proteomes" id="UP000295680">
    <property type="component" value="Unassembled WGS sequence"/>
</dbReference>
<keyword evidence="2" id="KW-1185">Reference proteome</keyword>
<dbReference type="RefSeq" id="WP_341770824.1">
    <property type="nucleotide sequence ID" value="NZ_SLWS01000001.1"/>
</dbReference>
<accession>A0A4V2S8M0</accession>
<evidence type="ECO:0000313" key="1">
    <source>
        <dbReference type="EMBL" id="TCO64270.1"/>
    </source>
</evidence>
<name>A0A4V2S8M0_9PSEU</name>
<proteinExistence type="predicted"/>
<comment type="caution">
    <text evidence="1">The sequence shown here is derived from an EMBL/GenBank/DDBJ whole genome shotgun (WGS) entry which is preliminary data.</text>
</comment>
<dbReference type="EMBL" id="SLWS01000001">
    <property type="protein sequence ID" value="TCO64270.1"/>
    <property type="molecule type" value="Genomic_DNA"/>
</dbReference>
<sequence length="206" mass="22095">MAVAQMSFFSAEAMQPGVVDLGGLLCGQGQVVHFAHAAARLSVVLDEPWRQQALVLAFGERGVQPELATSEEGRPLVRTAFRNDLIPLADSWTKGAVKAVPRGLALDGATLRVWTTAFGRWVDTGYLLGLDEHAPDTHEPLLLACTRIGLPVSLLGIRGGGPGLRLSGRRRIGRLVELVGDPPTTEAGEHWPTRAFSRSGDFLSRA</sequence>
<organism evidence="1 2">
    <name type="scientific">Actinocrispum wychmicini</name>
    <dbReference type="NCBI Taxonomy" id="1213861"/>
    <lineage>
        <taxon>Bacteria</taxon>
        <taxon>Bacillati</taxon>
        <taxon>Actinomycetota</taxon>
        <taxon>Actinomycetes</taxon>
        <taxon>Pseudonocardiales</taxon>
        <taxon>Pseudonocardiaceae</taxon>
        <taxon>Actinocrispum</taxon>
    </lineage>
</organism>